<evidence type="ECO:0000313" key="5">
    <source>
        <dbReference type="EMBL" id="QBD77645.1"/>
    </source>
</evidence>
<dbReference type="AlphaFoldDB" id="A0A4P6JQN1"/>
<keyword evidence="3" id="KW-0804">Transcription</keyword>
<dbReference type="SUPFAM" id="SSF64288">
    <property type="entry name" value="Chorismate lyase-like"/>
    <property type="match status" value="1"/>
</dbReference>
<dbReference type="InterPro" id="IPR036390">
    <property type="entry name" value="WH_DNA-bd_sf"/>
</dbReference>
<feature type="domain" description="HTH gntR-type" evidence="4">
    <location>
        <begin position="24"/>
        <end position="92"/>
    </location>
</feature>
<dbReference type="Gene3D" id="3.40.1410.10">
    <property type="entry name" value="Chorismate lyase-like"/>
    <property type="match status" value="1"/>
</dbReference>
<dbReference type="SMART" id="SM00345">
    <property type="entry name" value="HTH_GNTR"/>
    <property type="match status" value="1"/>
</dbReference>
<dbReference type="FunFam" id="1.10.10.10:FF:000079">
    <property type="entry name" value="GntR family transcriptional regulator"/>
    <property type="match status" value="1"/>
</dbReference>
<evidence type="ECO:0000313" key="6">
    <source>
        <dbReference type="Proteomes" id="UP000290365"/>
    </source>
</evidence>
<organism evidence="5 6">
    <name type="scientific">Ktedonosporobacter rubrisoli</name>
    <dbReference type="NCBI Taxonomy" id="2509675"/>
    <lineage>
        <taxon>Bacteria</taxon>
        <taxon>Bacillati</taxon>
        <taxon>Chloroflexota</taxon>
        <taxon>Ktedonobacteria</taxon>
        <taxon>Ktedonobacterales</taxon>
        <taxon>Ktedonosporobacteraceae</taxon>
        <taxon>Ktedonosporobacter</taxon>
    </lineage>
</organism>
<dbReference type="Proteomes" id="UP000290365">
    <property type="component" value="Chromosome"/>
</dbReference>
<keyword evidence="1" id="KW-0805">Transcription regulation</keyword>
<dbReference type="InterPro" id="IPR000524">
    <property type="entry name" value="Tscrpt_reg_HTH_GntR"/>
</dbReference>
<dbReference type="PANTHER" id="PTHR44846:SF1">
    <property type="entry name" value="MANNOSYL-D-GLYCERATE TRANSPORT_METABOLISM SYSTEM REPRESSOR MNGR-RELATED"/>
    <property type="match status" value="1"/>
</dbReference>
<evidence type="ECO:0000256" key="1">
    <source>
        <dbReference type="ARBA" id="ARBA00023015"/>
    </source>
</evidence>
<proteinExistence type="predicted"/>
<dbReference type="PANTHER" id="PTHR44846">
    <property type="entry name" value="MANNOSYL-D-GLYCERATE TRANSPORT/METABOLISM SYSTEM REPRESSOR MNGR-RELATED"/>
    <property type="match status" value="1"/>
</dbReference>
<dbReference type="SMART" id="SM00866">
    <property type="entry name" value="UTRA"/>
    <property type="match status" value="1"/>
</dbReference>
<dbReference type="InterPro" id="IPR011663">
    <property type="entry name" value="UTRA"/>
</dbReference>
<dbReference type="GO" id="GO:0003677">
    <property type="term" value="F:DNA binding"/>
    <property type="evidence" value="ECO:0007669"/>
    <property type="project" value="UniProtKB-KW"/>
</dbReference>
<dbReference type="InterPro" id="IPR050679">
    <property type="entry name" value="Bact_HTH_transcr_reg"/>
</dbReference>
<dbReference type="Pfam" id="PF07702">
    <property type="entry name" value="UTRA"/>
    <property type="match status" value="1"/>
</dbReference>
<evidence type="ECO:0000256" key="2">
    <source>
        <dbReference type="ARBA" id="ARBA00023125"/>
    </source>
</evidence>
<dbReference type="PRINTS" id="PR00035">
    <property type="entry name" value="HTHGNTR"/>
</dbReference>
<dbReference type="KEGG" id="kbs:EPA93_17240"/>
<keyword evidence="6" id="KW-1185">Reference proteome</keyword>
<dbReference type="PROSITE" id="PS50949">
    <property type="entry name" value="HTH_GNTR"/>
    <property type="match status" value="1"/>
</dbReference>
<gene>
    <name evidence="5" type="ORF">EPA93_17240</name>
</gene>
<accession>A0A4P6JQN1</accession>
<dbReference type="EMBL" id="CP035758">
    <property type="protein sequence ID" value="QBD77645.1"/>
    <property type="molecule type" value="Genomic_DNA"/>
</dbReference>
<dbReference type="OrthoDB" id="146373at2"/>
<evidence type="ECO:0000259" key="4">
    <source>
        <dbReference type="PROSITE" id="PS50949"/>
    </source>
</evidence>
<dbReference type="GO" id="GO:0003700">
    <property type="term" value="F:DNA-binding transcription factor activity"/>
    <property type="evidence" value="ECO:0007669"/>
    <property type="project" value="InterPro"/>
</dbReference>
<dbReference type="Pfam" id="PF00392">
    <property type="entry name" value="GntR"/>
    <property type="match status" value="1"/>
</dbReference>
<dbReference type="SUPFAM" id="SSF46785">
    <property type="entry name" value="Winged helix' DNA-binding domain"/>
    <property type="match status" value="1"/>
</dbReference>
<dbReference type="Gene3D" id="1.10.10.10">
    <property type="entry name" value="Winged helix-like DNA-binding domain superfamily/Winged helix DNA-binding domain"/>
    <property type="match status" value="1"/>
</dbReference>
<keyword evidence="2" id="KW-0238">DNA-binding</keyword>
<dbReference type="CDD" id="cd07377">
    <property type="entry name" value="WHTH_GntR"/>
    <property type="match status" value="1"/>
</dbReference>
<dbReference type="GO" id="GO:0045892">
    <property type="term" value="P:negative regulation of DNA-templated transcription"/>
    <property type="evidence" value="ECO:0007669"/>
    <property type="project" value="TreeGrafter"/>
</dbReference>
<sequence length="268" mass="30696">MRKVIQGKTMSLENTRPILKKTALPRYYQLKEIIRAKIRSQEWQPGDLLPSERELGELYGISRMTARQAVSELVSEGILYRERGIGTFVSQVFSSQQTTRLTGFTELVEAQGQKARTKVLVATLRPANLTSARQFRIKVGQPIFYMRRLRLVNWTPVVLERGCISFNGCEQLLEEDLEQNSLFQLLETKYGLPPLKSEHDLDIGRVGVEESGYLNLPIGSPVHIMHGTIYTEHDLPIVDCTSIYRNTSIKLVRQVDQDYPVYAFHDVR</sequence>
<evidence type="ECO:0000256" key="3">
    <source>
        <dbReference type="ARBA" id="ARBA00023163"/>
    </source>
</evidence>
<protein>
    <submittedName>
        <fullName evidence="5">GntR family transcriptional regulator</fullName>
    </submittedName>
</protein>
<reference evidence="5 6" key="1">
    <citation type="submission" date="2019-01" db="EMBL/GenBank/DDBJ databases">
        <title>Ktedonosporobacter rubrisoli SCAWS-G2.</title>
        <authorList>
            <person name="Huang Y."/>
            <person name="Yan B."/>
        </authorList>
    </citation>
    <scope>NUCLEOTIDE SEQUENCE [LARGE SCALE GENOMIC DNA]</scope>
    <source>
        <strain evidence="5 6">SCAWS-G2</strain>
    </source>
</reference>
<dbReference type="InterPro" id="IPR036388">
    <property type="entry name" value="WH-like_DNA-bd_sf"/>
</dbReference>
<dbReference type="InterPro" id="IPR028978">
    <property type="entry name" value="Chorismate_lyase_/UTRA_dom_sf"/>
</dbReference>
<name>A0A4P6JQN1_KTERU</name>